<keyword evidence="3" id="KW-1185">Reference proteome</keyword>
<evidence type="ECO:0000313" key="2">
    <source>
        <dbReference type="EMBL" id="MBG0738761.1"/>
    </source>
</evidence>
<accession>A0A931G3K4</accession>
<protein>
    <submittedName>
        <fullName evidence="2">Helicase associated domain-containing protein</fullName>
    </submittedName>
</protein>
<reference evidence="2 3" key="1">
    <citation type="submission" date="2020-11" db="EMBL/GenBank/DDBJ databases">
        <title>Arthrobacter antarcticus sp. nov., isolated from Antarctic Soil.</title>
        <authorList>
            <person name="Li J."/>
        </authorList>
    </citation>
    <scope>NUCLEOTIDE SEQUENCE [LARGE SCALE GENOMIC DNA]</scope>
    <source>
        <strain evidence="2 3">Z1-20</strain>
    </source>
</reference>
<dbReference type="AlphaFoldDB" id="A0A931G3K4"/>
<dbReference type="EMBL" id="JADNYM010000005">
    <property type="protein sequence ID" value="MBG0738761.1"/>
    <property type="molecule type" value="Genomic_DNA"/>
</dbReference>
<name>A0A931G3K4_9MICC</name>
<feature type="domain" description="Helicase-associated" evidence="1">
    <location>
        <begin position="218"/>
        <end position="273"/>
    </location>
</feature>
<comment type="caution">
    <text evidence="2">The sequence shown here is derived from an EMBL/GenBank/DDBJ whole genome shotgun (WGS) entry which is preliminary data.</text>
</comment>
<evidence type="ECO:0000259" key="1">
    <source>
        <dbReference type="Pfam" id="PF03457"/>
    </source>
</evidence>
<dbReference type="Gene3D" id="6.10.140.530">
    <property type="match status" value="1"/>
</dbReference>
<organism evidence="2 3">
    <name type="scientific">Arthrobacter terrae</name>
    <dbReference type="NCBI Taxonomy" id="2935737"/>
    <lineage>
        <taxon>Bacteria</taxon>
        <taxon>Bacillati</taxon>
        <taxon>Actinomycetota</taxon>
        <taxon>Actinomycetes</taxon>
        <taxon>Micrococcales</taxon>
        <taxon>Micrococcaceae</taxon>
        <taxon>Arthrobacter</taxon>
    </lineage>
</organism>
<dbReference type="RefSeq" id="WP_196395701.1">
    <property type="nucleotide sequence ID" value="NZ_JADNYM010000005.1"/>
</dbReference>
<evidence type="ECO:0000313" key="3">
    <source>
        <dbReference type="Proteomes" id="UP000655366"/>
    </source>
</evidence>
<proteinExistence type="predicted"/>
<sequence length="287" mass="32809">MAAARRRPAAQALEMLDAFQHEHRRLPKATATDPAEKYLANFLFVTLRRRERRGTLPPAIRERAALIPGALTLDTHPDQDKVLTELAAFVQVHGHAPRYSRRGVPDHEVRLRAWISNNVYCDPSRKSPRLRVRHEEIQSILAGIPSFAEKKFDDRIALAEQFVRDHGYRPSGKAWSWLQAYIQGTYPIQGPFHAGSRLNDIRAARLRAVISSPNPVDFRWQRNFEDLTMYATAHNGELPSSWDEDLFSWLTVQRREYRHGRLTPEREAVLRTLPGILSEGTELAAAA</sequence>
<dbReference type="InterPro" id="IPR005114">
    <property type="entry name" value="Helicase_assoc"/>
</dbReference>
<gene>
    <name evidence="2" type="ORF">IV500_04925</name>
</gene>
<dbReference type="Proteomes" id="UP000655366">
    <property type="component" value="Unassembled WGS sequence"/>
</dbReference>
<dbReference type="Pfam" id="PF03457">
    <property type="entry name" value="HA"/>
    <property type="match status" value="1"/>
</dbReference>